<evidence type="ECO:0000256" key="5">
    <source>
        <dbReference type="ARBA" id="ARBA00023136"/>
    </source>
</evidence>
<dbReference type="GO" id="GO:0022857">
    <property type="term" value="F:transmembrane transporter activity"/>
    <property type="evidence" value="ECO:0007669"/>
    <property type="project" value="InterPro"/>
</dbReference>
<evidence type="ECO:0000256" key="6">
    <source>
        <dbReference type="ARBA" id="ARBA00023180"/>
    </source>
</evidence>
<dbReference type="PANTHER" id="PTHR43791:SF47">
    <property type="entry name" value="MAJOR FACILITATOR SUPERFAMILY (MFS) PROFILE DOMAIN-CONTAINING PROTEIN-RELATED"/>
    <property type="match status" value="1"/>
</dbReference>
<feature type="transmembrane region" description="Helical" evidence="7">
    <location>
        <begin position="86"/>
        <end position="105"/>
    </location>
</feature>
<dbReference type="Pfam" id="PF07690">
    <property type="entry name" value="MFS_1"/>
    <property type="match status" value="1"/>
</dbReference>
<dbReference type="SUPFAM" id="SSF103473">
    <property type="entry name" value="MFS general substrate transporter"/>
    <property type="match status" value="1"/>
</dbReference>
<reference evidence="8" key="2">
    <citation type="submission" date="2012-05" db="EMBL/GenBank/DDBJ databases">
        <title>Annotation of the Genome Sequence of Fusarium oxysporum HDV247.</title>
        <authorList>
            <consortium name="The Broad Institute Genomics Platform"/>
            <person name="Ma L.-J."/>
            <person name="Corby-Kistler H."/>
            <person name="Broz K."/>
            <person name="Gale L.R."/>
            <person name="Jonkers W."/>
            <person name="O'Donnell K."/>
            <person name="Ploetz R."/>
            <person name="Steinberg C."/>
            <person name="Schwartz D.C."/>
            <person name="VanEtten H."/>
            <person name="Zhou S."/>
            <person name="Young S.K."/>
            <person name="Zeng Q."/>
            <person name="Gargeya S."/>
            <person name="Fitzgerald M."/>
            <person name="Abouelleil A."/>
            <person name="Alvarado L."/>
            <person name="Chapman S.B."/>
            <person name="Gainer-Dewar J."/>
            <person name="Goldberg J."/>
            <person name="Griggs A."/>
            <person name="Gujja S."/>
            <person name="Hansen M."/>
            <person name="Howarth C."/>
            <person name="Imamovic A."/>
            <person name="Ireland A."/>
            <person name="Larimer J."/>
            <person name="McCowan C."/>
            <person name="Murphy C."/>
            <person name="Pearson M."/>
            <person name="Poon T.W."/>
            <person name="Priest M."/>
            <person name="Roberts A."/>
            <person name="Saif S."/>
            <person name="Shea T."/>
            <person name="Sykes S."/>
            <person name="Wortman J."/>
            <person name="Nusbaum C."/>
            <person name="Birren B."/>
        </authorList>
    </citation>
    <scope>NUCLEOTIDE SEQUENCE</scope>
    <source>
        <strain evidence="8">HDV247</strain>
    </source>
</reference>
<keyword evidence="2" id="KW-0813">Transport</keyword>
<dbReference type="Gene3D" id="1.20.1250.20">
    <property type="entry name" value="MFS general substrate transporter like domains"/>
    <property type="match status" value="1"/>
</dbReference>
<dbReference type="EMBL" id="JH651086">
    <property type="protein sequence ID" value="EXA29753.1"/>
    <property type="molecule type" value="Genomic_DNA"/>
</dbReference>
<dbReference type="InterPro" id="IPR036259">
    <property type="entry name" value="MFS_trans_sf"/>
</dbReference>
<keyword evidence="6" id="KW-0325">Glycoprotein</keyword>
<keyword evidence="3 7" id="KW-0812">Transmembrane</keyword>
<dbReference type="InterPro" id="IPR011701">
    <property type="entry name" value="MFS"/>
</dbReference>
<protein>
    <recommendedName>
        <fullName evidence="9">Major facilitator superfamily (MFS) profile domain-containing protein</fullName>
    </recommendedName>
</protein>
<proteinExistence type="predicted"/>
<evidence type="ECO:0000256" key="3">
    <source>
        <dbReference type="ARBA" id="ARBA00022692"/>
    </source>
</evidence>
<dbReference type="OrthoDB" id="3639251at2759"/>
<dbReference type="PANTHER" id="PTHR43791">
    <property type="entry name" value="PERMEASE-RELATED"/>
    <property type="match status" value="1"/>
</dbReference>
<dbReference type="Proteomes" id="UP000030751">
    <property type="component" value="Unassembled WGS sequence"/>
</dbReference>
<name>W9NAE9_FUSOX</name>
<dbReference type="GO" id="GO:0016020">
    <property type="term" value="C:membrane"/>
    <property type="evidence" value="ECO:0007669"/>
    <property type="project" value="UniProtKB-SubCell"/>
</dbReference>
<dbReference type="HOGENOM" id="CLU_1749707_0_0_1"/>
<evidence type="ECO:0000256" key="4">
    <source>
        <dbReference type="ARBA" id="ARBA00022989"/>
    </source>
</evidence>
<evidence type="ECO:0000256" key="7">
    <source>
        <dbReference type="SAM" id="Phobius"/>
    </source>
</evidence>
<evidence type="ECO:0000256" key="2">
    <source>
        <dbReference type="ARBA" id="ARBA00022448"/>
    </source>
</evidence>
<feature type="transmembrane region" description="Helical" evidence="7">
    <location>
        <begin position="58"/>
        <end position="79"/>
    </location>
</feature>
<evidence type="ECO:0000313" key="8">
    <source>
        <dbReference type="EMBL" id="EXA29753.1"/>
    </source>
</evidence>
<reference evidence="8" key="1">
    <citation type="submission" date="2011-10" db="EMBL/GenBank/DDBJ databases">
        <title>The Genome Sequence of Fusarium oxysporum HDV247.</title>
        <authorList>
            <consortium name="The Broad Institute Genome Sequencing Platform"/>
            <person name="Ma L.-J."/>
            <person name="Gale L.R."/>
            <person name="Schwartz D.C."/>
            <person name="Zhou S."/>
            <person name="Corby-Kistler H."/>
            <person name="Young S.K."/>
            <person name="Zeng Q."/>
            <person name="Gargeya S."/>
            <person name="Fitzgerald M."/>
            <person name="Haas B."/>
            <person name="Abouelleil A."/>
            <person name="Alvarado L."/>
            <person name="Arachchi H.M."/>
            <person name="Berlin A."/>
            <person name="Brown A."/>
            <person name="Chapman S.B."/>
            <person name="Chen Z."/>
            <person name="Dunbar C."/>
            <person name="Freedman E."/>
            <person name="Gearin G."/>
            <person name="Goldberg J."/>
            <person name="Griggs A."/>
            <person name="Gujja S."/>
            <person name="Heiman D."/>
            <person name="Howarth C."/>
            <person name="Larson L."/>
            <person name="Lui A."/>
            <person name="MacDonald P.J.P."/>
            <person name="Montmayeur A."/>
            <person name="Murphy C."/>
            <person name="Neiman D."/>
            <person name="Pearson M."/>
            <person name="Priest M."/>
            <person name="Roberts A."/>
            <person name="Saif S."/>
            <person name="Shea T."/>
            <person name="Shenoy N."/>
            <person name="Sisk P."/>
            <person name="Stolte C."/>
            <person name="Sykes S."/>
            <person name="Wortman J."/>
            <person name="Nusbaum C."/>
            <person name="Birren B."/>
        </authorList>
    </citation>
    <scope>NUCLEOTIDE SEQUENCE [LARGE SCALE GENOMIC DNA]</scope>
    <source>
        <strain evidence="8">HDV247</strain>
    </source>
</reference>
<organism evidence="8">
    <name type="scientific">Fusarium oxysporum f. sp. pisi HDV247</name>
    <dbReference type="NCBI Taxonomy" id="1080344"/>
    <lineage>
        <taxon>Eukaryota</taxon>
        <taxon>Fungi</taxon>
        <taxon>Dikarya</taxon>
        <taxon>Ascomycota</taxon>
        <taxon>Pezizomycotina</taxon>
        <taxon>Sordariomycetes</taxon>
        <taxon>Hypocreomycetidae</taxon>
        <taxon>Hypocreales</taxon>
        <taxon>Nectriaceae</taxon>
        <taxon>Fusarium</taxon>
        <taxon>Fusarium oxysporum species complex</taxon>
    </lineage>
</organism>
<accession>W9NAE9</accession>
<keyword evidence="5 7" id="KW-0472">Membrane</keyword>
<keyword evidence="4 7" id="KW-1133">Transmembrane helix</keyword>
<gene>
    <name evidence="8" type="ORF">FOVG_18801</name>
</gene>
<feature type="transmembrane region" description="Helical" evidence="7">
    <location>
        <begin position="111"/>
        <end position="133"/>
    </location>
</feature>
<comment type="subcellular location">
    <subcellularLocation>
        <location evidence="1">Membrane</location>
        <topology evidence="1">Multi-pass membrane protein</topology>
    </subcellularLocation>
</comment>
<evidence type="ECO:0000256" key="1">
    <source>
        <dbReference type="ARBA" id="ARBA00004141"/>
    </source>
</evidence>
<sequence length="149" mass="16744">MDRKPAQEQRRIIRRIDRRLVVTVGAMYCASLMDRTNMSAANIAGMRAELALTGFRYNIANLVFFVPYMIFQPPATVLVRVIGPRIHLSAIALFWGAAMIGMGFTKNYEQLAGLRTILGVLEAGFFPSCVYLLQGWEPFNSINGMPQLR</sequence>
<evidence type="ECO:0008006" key="9">
    <source>
        <dbReference type="Google" id="ProtNLM"/>
    </source>
</evidence>
<dbReference type="AlphaFoldDB" id="W9NAE9"/>